<dbReference type="GO" id="GO:0031578">
    <property type="term" value="P:mitotic spindle orientation checkpoint signaling"/>
    <property type="evidence" value="ECO:0007669"/>
    <property type="project" value="TreeGrafter"/>
</dbReference>
<feature type="region of interest" description="Disordered" evidence="1">
    <location>
        <begin position="940"/>
        <end position="967"/>
    </location>
</feature>
<dbReference type="PANTHER" id="PTHR35140:SF1">
    <property type="entry name" value="MITOTIC CHECK POINT PROTEIN BFA1"/>
    <property type="match status" value="1"/>
</dbReference>
<dbReference type="Proteomes" id="UP000469559">
    <property type="component" value="Unassembled WGS sequence"/>
</dbReference>
<dbReference type="OrthoDB" id="19159at2759"/>
<feature type="compositionally biased region" description="Polar residues" evidence="1">
    <location>
        <begin position="705"/>
        <end position="719"/>
    </location>
</feature>
<feature type="region of interest" description="Disordered" evidence="1">
    <location>
        <begin position="1062"/>
        <end position="1114"/>
    </location>
</feature>
<dbReference type="GO" id="GO:0005096">
    <property type="term" value="F:GTPase activator activity"/>
    <property type="evidence" value="ECO:0007669"/>
    <property type="project" value="InterPro"/>
</dbReference>
<proteinExistence type="predicted"/>
<dbReference type="EMBL" id="QGMF01000443">
    <property type="protein sequence ID" value="TVY15853.1"/>
    <property type="molecule type" value="Genomic_DNA"/>
</dbReference>
<feature type="compositionally biased region" description="Polar residues" evidence="1">
    <location>
        <begin position="656"/>
        <end position="673"/>
    </location>
</feature>
<accession>A0A8T9BBU4</accession>
<dbReference type="InterPro" id="IPR034586">
    <property type="entry name" value="Bfa1/Byr4"/>
</dbReference>
<organism evidence="2 3">
    <name type="scientific">Lachnellula arida</name>
    <dbReference type="NCBI Taxonomy" id="1316785"/>
    <lineage>
        <taxon>Eukaryota</taxon>
        <taxon>Fungi</taxon>
        <taxon>Dikarya</taxon>
        <taxon>Ascomycota</taxon>
        <taxon>Pezizomycotina</taxon>
        <taxon>Leotiomycetes</taxon>
        <taxon>Helotiales</taxon>
        <taxon>Lachnaceae</taxon>
        <taxon>Lachnellula</taxon>
    </lineage>
</organism>
<reference evidence="2 3" key="1">
    <citation type="submission" date="2018-05" db="EMBL/GenBank/DDBJ databases">
        <title>Whole genome sequencing for identification of molecular markers to develop diagnostic detection tools for the regulated plant pathogen Lachnellula willkommii.</title>
        <authorList>
            <person name="Giroux E."/>
            <person name="Bilodeau G."/>
        </authorList>
    </citation>
    <scope>NUCLEOTIDE SEQUENCE [LARGE SCALE GENOMIC DNA]</scope>
    <source>
        <strain evidence="2 3">CBS 203.66</strain>
    </source>
</reference>
<feature type="compositionally biased region" description="Low complexity" evidence="1">
    <location>
        <begin position="911"/>
        <end position="923"/>
    </location>
</feature>
<keyword evidence="3" id="KW-1185">Reference proteome</keyword>
<feature type="compositionally biased region" description="Basic residues" evidence="1">
    <location>
        <begin position="814"/>
        <end position="823"/>
    </location>
</feature>
<feature type="compositionally biased region" description="Basic and acidic residues" evidence="1">
    <location>
        <begin position="887"/>
        <end position="897"/>
    </location>
</feature>
<protein>
    <submittedName>
        <fullName evidence="2">Protein byr4</fullName>
    </submittedName>
</protein>
<feature type="compositionally biased region" description="Low complexity" evidence="1">
    <location>
        <begin position="782"/>
        <end position="796"/>
    </location>
</feature>
<feature type="region of interest" description="Disordered" evidence="1">
    <location>
        <begin position="375"/>
        <end position="472"/>
    </location>
</feature>
<feature type="compositionally biased region" description="Polar residues" evidence="1">
    <location>
        <begin position="555"/>
        <end position="581"/>
    </location>
</feature>
<dbReference type="GO" id="GO:0044732">
    <property type="term" value="C:mitotic spindle pole body"/>
    <property type="evidence" value="ECO:0007669"/>
    <property type="project" value="TreeGrafter"/>
</dbReference>
<comment type="caution">
    <text evidence="2">The sequence shown here is derived from an EMBL/GenBank/DDBJ whole genome shotgun (WGS) entry which is preliminary data.</text>
</comment>
<feature type="compositionally biased region" description="Polar residues" evidence="1">
    <location>
        <begin position="748"/>
        <end position="759"/>
    </location>
</feature>
<gene>
    <name evidence="2" type="primary">byr4</name>
    <name evidence="2" type="ORF">LARI1_G005654</name>
</gene>
<evidence type="ECO:0000256" key="1">
    <source>
        <dbReference type="SAM" id="MobiDB-lite"/>
    </source>
</evidence>
<feature type="region of interest" description="Disordered" evidence="1">
    <location>
        <begin position="503"/>
        <end position="522"/>
    </location>
</feature>
<feature type="region of interest" description="Disordered" evidence="1">
    <location>
        <begin position="314"/>
        <end position="349"/>
    </location>
</feature>
<dbReference type="AlphaFoldDB" id="A0A8T9BBU4"/>
<dbReference type="PANTHER" id="PTHR35140">
    <property type="entry name" value="MITOTIC CHECK POINT PROTEIN BFA1"/>
    <property type="match status" value="1"/>
</dbReference>
<feature type="compositionally biased region" description="Low complexity" evidence="1">
    <location>
        <begin position="458"/>
        <end position="472"/>
    </location>
</feature>
<name>A0A8T9BBU4_9HELO</name>
<dbReference type="GO" id="GO:1990334">
    <property type="term" value="C:Bfa1-Bub2 complex"/>
    <property type="evidence" value="ECO:0007669"/>
    <property type="project" value="InterPro"/>
</dbReference>
<feature type="compositionally biased region" description="Low complexity" evidence="1">
    <location>
        <begin position="998"/>
        <end position="1010"/>
    </location>
</feature>
<feature type="compositionally biased region" description="Low complexity" evidence="1">
    <location>
        <begin position="625"/>
        <end position="645"/>
    </location>
</feature>
<feature type="region of interest" description="Disordered" evidence="1">
    <location>
        <begin position="997"/>
        <end position="1016"/>
    </location>
</feature>
<feature type="compositionally biased region" description="Basic and acidic residues" evidence="1">
    <location>
        <begin position="1088"/>
        <end position="1114"/>
    </location>
</feature>
<sequence length="1173" mass="129849">MKWCLPWKTCTRTEETPKVRENCGANLSAYRIELAQFSHVHLQPLQSLKDHTPPATKILSNQQHLVLTSAPAPSSTNNRYTRAPFYLKRFARWALRNAIGSAVETVNTTAPVATQNTYHDLPRAYDHEFTTMSTFLNSPVRNYKHILHHSFNTNLQHSPRIMDHFTLKPRKAVVEEPIESWDDDDLDIGGDDFTFRSASLATTSASHNRDSISSRLSIRSDFELGDEDKQVNLPGDDERSTTDAIATAKRAGIPIPQNVPSSALMGGTIKRLGGRKIKKIIQDDWDDGDLELPRDGGLKIKQMDGSNFPDALRQVSSGSVNASPAKPLKPASMFDTSPRPELKAKPASRNLLERFKDEDDDDFFGDDAATIKVSKSRQGPKLIPLITPPTPQKKQESADIDDDFERDFQLPSHGGPLRLSARKEIPRTPVSLEDEFEEWGEGSLGTRFGGTRRDGRSNRSSSISALSPSVASSLTIESEDEGLDGLVLPSGPIPFDDILKRRQQDRSPDHQSSEKQAAKRAEVKEDFLSGLEIGDGDVFDSSKLTLNRNIKMKTTRQMSPTRPKTAVSLTFTNKPSSTNGSRLPRPLGTLERQPSSLEPVSESGGPIPKLNRRSQSRLGGHSAHSSVTSIATPTTPSSSTHSLPLPSTPRRRDLASKSSITGLRNEPTTTNAQLLKLKRSMPTMRSHPQSPAKPIASRYERPPSRTDTSSRPNSGSRPKTPTERDRSGAESSLSHVRKNPLPFLPAGASSSQSQHVTIKTSRHFRRHDSESSTNSTELRPTSRAVSRSAMRSPSPRRNARGAEVLTRDAASKRQLTKPLRRRHFGDGYELDGFDDLPTSRDSEQKFVKEPIGRGPPKLSVLRSKIHQDALPSRTNTPAPLTPFSPAKSRDDLPRFARDTAASRMARERAQAQRAPSAAGAPLATLTNQWKTKLSATTGLSAVNAQSVRPKKSKGPPQKPQLIKPLGNLNNPKSIKGMYYNPYTFRWEGNENELTTFDAPTSSPSPAPTSSNALKEGPNIYREKENATPRPALIQNVNSSQGVQVVGGMVFDPQRMCWLKMPANEPKNKSDAGDTMDGFDAFDDDEDVFKDVPDLEDSPSKEVDEVGGRKSDGASALKDDWLVGEEFDVGPEFVRRQREEEDRWRRKCDKWVGAEKNRGSDIWRWSIRDVVNEL</sequence>
<evidence type="ECO:0000313" key="2">
    <source>
        <dbReference type="EMBL" id="TVY15853.1"/>
    </source>
</evidence>
<feature type="region of interest" description="Disordered" evidence="1">
    <location>
        <begin position="550"/>
        <end position="923"/>
    </location>
</feature>
<feature type="compositionally biased region" description="Basic and acidic residues" evidence="1">
    <location>
        <begin position="837"/>
        <end position="851"/>
    </location>
</feature>
<evidence type="ECO:0000313" key="3">
    <source>
        <dbReference type="Proteomes" id="UP000469559"/>
    </source>
</evidence>